<sequence>MNLSVLDRLYEVIHEGHWQWPVTTDINCLTILHSLPVIHGDTDKIIWSLDGGHFSTAGAYTIFSPRGPKVGWSSLLLGRFKTSRHNFILWLAFLGRLSTMDKPWIQHGMGTCVLSGRNQLESHSHLFFKCFFARECLRVIRRRTRFQWPNREWSMDIQWASAKWRATHVVNMAYRALLAALVYRLWEEQNHRIFQQASRSSSTLGSLVVEDVRQRIISVDLTPSVSTFALYRQWRIPWPVEG</sequence>
<organism evidence="2">
    <name type="scientific">Sesamum latifolium</name>
    <dbReference type="NCBI Taxonomy" id="2727402"/>
    <lineage>
        <taxon>Eukaryota</taxon>
        <taxon>Viridiplantae</taxon>
        <taxon>Streptophyta</taxon>
        <taxon>Embryophyta</taxon>
        <taxon>Tracheophyta</taxon>
        <taxon>Spermatophyta</taxon>
        <taxon>Magnoliopsida</taxon>
        <taxon>eudicotyledons</taxon>
        <taxon>Gunneridae</taxon>
        <taxon>Pentapetalae</taxon>
        <taxon>asterids</taxon>
        <taxon>lamiids</taxon>
        <taxon>Lamiales</taxon>
        <taxon>Pedaliaceae</taxon>
        <taxon>Sesamum</taxon>
    </lineage>
</organism>
<dbReference type="EMBL" id="JACGWN010000003">
    <property type="protein sequence ID" value="KAL0455419.1"/>
    <property type="molecule type" value="Genomic_DNA"/>
</dbReference>
<accession>A0AAW2XMP5</accession>
<feature type="domain" description="Reverse transcriptase zinc-binding" evidence="1">
    <location>
        <begin position="54"/>
        <end position="135"/>
    </location>
</feature>
<reference evidence="2" key="1">
    <citation type="submission" date="2020-06" db="EMBL/GenBank/DDBJ databases">
        <authorList>
            <person name="Li T."/>
            <person name="Hu X."/>
            <person name="Zhang T."/>
            <person name="Song X."/>
            <person name="Zhang H."/>
            <person name="Dai N."/>
            <person name="Sheng W."/>
            <person name="Hou X."/>
            <person name="Wei L."/>
        </authorList>
    </citation>
    <scope>NUCLEOTIDE SEQUENCE</scope>
    <source>
        <strain evidence="2">KEN1</strain>
        <tissue evidence="2">Leaf</tissue>
    </source>
</reference>
<gene>
    <name evidence="2" type="ORF">Slati_0881100</name>
</gene>
<dbReference type="Pfam" id="PF13966">
    <property type="entry name" value="zf-RVT"/>
    <property type="match status" value="1"/>
</dbReference>
<dbReference type="PANTHER" id="PTHR33116">
    <property type="entry name" value="REVERSE TRANSCRIPTASE ZINC-BINDING DOMAIN-CONTAINING PROTEIN-RELATED-RELATED"/>
    <property type="match status" value="1"/>
</dbReference>
<dbReference type="AlphaFoldDB" id="A0AAW2XMP5"/>
<comment type="caution">
    <text evidence="2">The sequence shown here is derived from an EMBL/GenBank/DDBJ whole genome shotgun (WGS) entry which is preliminary data.</text>
</comment>
<dbReference type="PANTHER" id="PTHR33116:SF84">
    <property type="entry name" value="RNA-DIRECTED DNA POLYMERASE"/>
    <property type="match status" value="1"/>
</dbReference>
<dbReference type="InterPro" id="IPR026960">
    <property type="entry name" value="RVT-Znf"/>
</dbReference>
<reference evidence="2" key="2">
    <citation type="journal article" date="2024" name="Plant">
        <title>Genomic evolution and insights into agronomic trait innovations of Sesamum species.</title>
        <authorList>
            <person name="Miao H."/>
            <person name="Wang L."/>
            <person name="Qu L."/>
            <person name="Liu H."/>
            <person name="Sun Y."/>
            <person name="Le M."/>
            <person name="Wang Q."/>
            <person name="Wei S."/>
            <person name="Zheng Y."/>
            <person name="Lin W."/>
            <person name="Duan Y."/>
            <person name="Cao H."/>
            <person name="Xiong S."/>
            <person name="Wang X."/>
            <person name="Wei L."/>
            <person name="Li C."/>
            <person name="Ma Q."/>
            <person name="Ju M."/>
            <person name="Zhao R."/>
            <person name="Li G."/>
            <person name="Mu C."/>
            <person name="Tian Q."/>
            <person name="Mei H."/>
            <person name="Zhang T."/>
            <person name="Gao T."/>
            <person name="Zhang H."/>
        </authorList>
    </citation>
    <scope>NUCLEOTIDE SEQUENCE</scope>
    <source>
        <strain evidence="2">KEN1</strain>
    </source>
</reference>
<evidence type="ECO:0000313" key="2">
    <source>
        <dbReference type="EMBL" id="KAL0455419.1"/>
    </source>
</evidence>
<proteinExistence type="predicted"/>
<name>A0AAW2XMP5_9LAMI</name>
<evidence type="ECO:0000259" key="1">
    <source>
        <dbReference type="Pfam" id="PF13966"/>
    </source>
</evidence>
<protein>
    <recommendedName>
        <fullName evidence="1">Reverse transcriptase zinc-binding domain-containing protein</fullName>
    </recommendedName>
</protein>